<protein>
    <submittedName>
        <fullName evidence="3">ARMC6 isoform 6</fullName>
    </submittedName>
</protein>
<evidence type="ECO:0000313" key="4">
    <source>
        <dbReference type="Proteomes" id="UP000236370"/>
    </source>
</evidence>
<feature type="region of interest" description="Disordered" evidence="2">
    <location>
        <begin position="92"/>
        <end position="136"/>
    </location>
</feature>
<keyword evidence="1" id="KW-0677">Repeat</keyword>
<dbReference type="Gene3D" id="1.25.10.10">
    <property type="entry name" value="Leucine-rich Repeat Variant"/>
    <property type="match status" value="1"/>
</dbReference>
<dbReference type="SUPFAM" id="SSF48371">
    <property type="entry name" value="ARM repeat"/>
    <property type="match status" value="1"/>
</dbReference>
<sequence>SGVQELVKQVLSTLRAIAGNDDVKDAIVHAGGTESIVAAMTQHLTSPQVCEQSCAALCFLALRKPDNSRIIVEGGGAVAALQAMKAHPQKAGVQVGRAGDGGRQAGVGCAETGLHADPKPGGPRPGLLEAHPGPGG</sequence>
<dbReference type="EMBL" id="NBAG03000278">
    <property type="protein sequence ID" value="PNI50346.1"/>
    <property type="molecule type" value="Genomic_DNA"/>
</dbReference>
<dbReference type="InterPro" id="IPR011989">
    <property type="entry name" value="ARM-like"/>
</dbReference>
<dbReference type="PANTHER" id="PTHR22895:SF0">
    <property type="entry name" value="ARMADILLO REPEAT-CONTAINING PROTEIN 6"/>
    <property type="match status" value="1"/>
</dbReference>
<dbReference type="InterPro" id="IPR016024">
    <property type="entry name" value="ARM-type_fold"/>
</dbReference>
<evidence type="ECO:0000313" key="3">
    <source>
        <dbReference type="EMBL" id="PNI50346.1"/>
    </source>
</evidence>
<dbReference type="Proteomes" id="UP000236370">
    <property type="component" value="Unassembled WGS sequence"/>
</dbReference>
<feature type="non-terminal residue" evidence="3">
    <location>
        <position position="1"/>
    </location>
</feature>
<name>A0A2J8LST2_PANTR</name>
<proteinExistence type="predicted"/>
<dbReference type="PANTHER" id="PTHR22895">
    <property type="entry name" value="ARMADILLO REPEAT-CONTAINING PROTEIN 6"/>
    <property type="match status" value="1"/>
</dbReference>
<dbReference type="AlphaFoldDB" id="A0A2J8LST2"/>
<organism evidence="3 4">
    <name type="scientific">Pan troglodytes</name>
    <name type="common">Chimpanzee</name>
    <dbReference type="NCBI Taxonomy" id="9598"/>
    <lineage>
        <taxon>Eukaryota</taxon>
        <taxon>Metazoa</taxon>
        <taxon>Chordata</taxon>
        <taxon>Craniata</taxon>
        <taxon>Vertebrata</taxon>
        <taxon>Euteleostomi</taxon>
        <taxon>Mammalia</taxon>
        <taxon>Eutheria</taxon>
        <taxon>Euarchontoglires</taxon>
        <taxon>Primates</taxon>
        <taxon>Haplorrhini</taxon>
        <taxon>Catarrhini</taxon>
        <taxon>Hominidae</taxon>
        <taxon>Pan</taxon>
    </lineage>
</organism>
<evidence type="ECO:0000256" key="2">
    <source>
        <dbReference type="SAM" id="MobiDB-lite"/>
    </source>
</evidence>
<accession>A0A2J8LST2</accession>
<gene>
    <name evidence="3" type="ORF">CK820_G0026048</name>
</gene>
<evidence type="ECO:0000256" key="1">
    <source>
        <dbReference type="ARBA" id="ARBA00022737"/>
    </source>
</evidence>
<reference evidence="3 4" key="1">
    <citation type="submission" date="2017-12" db="EMBL/GenBank/DDBJ databases">
        <title>High-resolution comparative analysis of great ape genomes.</title>
        <authorList>
            <person name="Pollen A."/>
            <person name="Hastie A."/>
            <person name="Hormozdiari F."/>
            <person name="Dougherty M."/>
            <person name="Liu R."/>
            <person name="Chaisson M."/>
            <person name="Hoppe E."/>
            <person name="Hill C."/>
            <person name="Pang A."/>
            <person name="Hillier L."/>
            <person name="Baker C."/>
            <person name="Armstrong J."/>
            <person name="Shendure J."/>
            <person name="Paten B."/>
            <person name="Wilson R."/>
            <person name="Chao H."/>
            <person name="Schneider V."/>
            <person name="Ventura M."/>
            <person name="Kronenberg Z."/>
            <person name="Murali S."/>
            <person name="Gordon D."/>
            <person name="Cantsilieris S."/>
            <person name="Munson K."/>
            <person name="Nelson B."/>
            <person name="Raja A."/>
            <person name="Underwood J."/>
            <person name="Diekhans M."/>
            <person name="Fiddes I."/>
            <person name="Haussler D."/>
            <person name="Eichler E."/>
        </authorList>
    </citation>
    <scope>NUCLEOTIDE SEQUENCE [LARGE SCALE GENOMIC DNA]</scope>
    <source>
        <strain evidence="3">Yerkes chimp pedigree #C0471</strain>
    </source>
</reference>
<comment type="caution">
    <text evidence="3">The sequence shown here is derived from an EMBL/GenBank/DDBJ whole genome shotgun (WGS) entry which is preliminary data.</text>
</comment>